<keyword evidence="3" id="KW-1185">Reference proteome</keyword>
<sequence>MNIRMQALAALGFSVLSCAALAQPVQQYNFPSTPGSASPPSTLRITETPGAAMAVPPASQPVVVRDTPESLDEYQRCRTVSDRAAVDSQQMRIGVATCLKELEARRQPR</sequence>
<dbReference type="PROSITE" id="PS51257">
    <property type="entry name" value="PROKAR_LIPOPROTEIN"/>
    <property type="match status" value="1"/>
</dbReference>
<dbReference type="AlphaFoldDB" id="A0A157SP43"/>
<evidence type="ECO:0008006" key="4">
    <source>
        <dbReference type="Google" id="ProtNLM"/>
    </source>
</evidence>
<reference evidence="2 3" key="1">
    <citation type="submission" date="2016-04" db="EMBL/GenBank/DDBJ databases">
        <authorList>
            <consortium name="Pathogen Informatics"/>
        </authorList>
    </citation>
    <scope>NUCLEOTIDE SEQUENCE [LARGE SCALE GENOMIC DNA]</scope>
    <source>
        <strain evidence="2 3">H050680373</strain>
    </source>
</reference>
<feature type="chain" id="PRO_5007616478" description="Lipoprotein" evidence="1">
    <location>
        <begin position="23"/>
        <end position="109"/>
    </location>
</feature>
<gene>
    <name evidence="2" type="ORF">SAMEA3906486_04035</name>
</gene>
<dbReference type="Proteomes" id="UP000076848">
    <property type="component" value="Unassembled WGS sequence"/>
</dbReference>
<dbReference type="OrthoDB" id="8639790at2"/>
<dbReference type="STRING" id="288768.SAMEA3906486_04035"/>
<evidence type="ECO:0000313" key="2">
    <source>
        <dbReference type="EMBL" id="SAI72268.1"/>
    </source>
</evidence>
<evidence type="ECO:0000256" key="1">
    <source>
        <dbReference type="SAM" id="SignalP"/>
    </source>
</evidence>
<dbReference type="EMBL" id="FKIF01000007">
    <property type="protein sequence ID" value="SAI72268.1"/>
    <property type="molecule type" value="Genomic_DNA"/>
</dbReference>
<name>A0A157SP43_9BORD</name>
<accession>A0A157SP43</accession>
<proteinExistence type="predicted"/>
<feature type="signal peptide" evidence="1">
    <location>
        <begin position="1"/>
        <end position="22"/>
    </location>
</feature>
<organism evidence="2 3">
    <name type="scientific">Bordetella ansorpii</name>
    <dbReference type="NCBI Taxonomy" id="288768"/>
    <lineage>
        <taxon>Bacteria</taxon>
        <taxon>Pseudomonadati</taxon>
        <taxon>Pseudomonadota</taxon>
        <taxon>Betaproteobacteria</taxon>
        <taxon>Burkholderiales</taxon>
        <taxon>Alcaligenaceae</taxon>
        <taxon>Bordetella</taxon>
    </lineage>
</organism>
<evidence type="ECO:0000313" key="3">
    <source>
        <dbReference type="Proteomes" id="UP000076848"/>
    </source>
</evidence>
<protein>
    <recommendedName>
        <fullName evidence="4">Lipoprotein</fullName>
    </recommendedName>
</protein>
<keyword evidence="1" id="KW-0732">Signal</keyword>